<evidence type="ECO:0000256" key="4">
    <source>
        <dbReference type="ARBA" id="ARBA00023136"/>
    </source>
</evidence>
<dbReference type="AlphaFoldDB" id="A0A9W7BVH3"/>
<evidence type="ECO:0000313" key="8">
    <source>
        <dbReference type="Proteomes" id="UP001165085"/>
    </source>
</evidence>
<evidence type="ECO:0000259" key="6">
    <source>
        <dbReference type="Pfam" id="PF01490"/>
    </source>
</evidence>
<keyword evidence="4 5" id="KW-0472">Membrane</keyword>
<gene>
    <name evidence="7" type="ORF">TrST_g10943</name>
</gene>
<feature type="transmembrane region" description="Helical" evidence="5">
    <location>
        <begin position="358"/>
        <end position="374"/>
    </location>
</feature>
<evidence type="ECO:0000256" key="1">
    <source>
        <dbReference type="ARBA" id="ARBA00004370"/>
    </source>
</evidence>
<dbReference type="OrthoDB" id="294541at2759"/>
<feature type="transmembrane region" description="Helical" evidence="5">
    <location>
        <begin position="178"/>
        <end position="196"/>
    </location>
</feature>
<keyword evidence="2 5" id="KW-0812">Transmembrane</keyword>
<accession>A0A9W7BVH3</accession>
<dbReference type="InterPro" id="IPR013057">
    <property type="entry name" value="AA_transpt_TM"/>
</dbReference>
<proteinExistence type="predicted"/>
<feature type="domain" description="Amino acid transporter transmembrane" evidence="6">
    <location>
        <begin position="24"/>
        <end position="294"/>
    </location>
</feature>
<dbReference type="PANTHER" id="PTHR16189:SF3">
    <property type="entry name" value="AMINO ACID TRANSPORTER TRANSMEMBRANE DOMAIN-CONTAINING PROTEIN"/>
    <property type="match status" value="1"/>
</dbReference>
<feature type="transmembrane region" description="Helical" evidence="5">
    <location>
        <begin position="314"/>
        <end position="337"/>
    </location>
</feature>
<comment type="caution">
    <text evidence="7">The sequence shown here is derived from an EMBL/GenBank/DDBJ whole genome shotgun (WGS) entry which is preliminary data.</text>
</comment>
<feature type="transmembrane region" description="Helical" evidence="5">
    <location>
        <begin position="275"/>
        <end position="294"/>
    </location>
</feature>
<keyword evidence="8" id="KW-1185">Reference proteome</keyword>
<feature type="transmembrane region" description="Helical" evidence="5">
    <location>
        <begin position="54"/>
        <end position="80"/>
    </location>
</feature>
<comment type="subcellular location">
    <subcellularLocation>
        <location evidence="1">Membrane</location>
    </subcellularLocation>
</comment>
<dbReference type="EMBL" id="BRXY01000431">
    <property type="protein sequence ID" value="GMH94477.1"/>
    <property type="molecule type" value="Genomic_DNA"/>
</dbReference>
<keyword evidence="3 5" id="KW-1133">Transmembrane helix</keyword>
<evidence type="ECO:0000256" key="2">
    <source>
        <dbReference type="ARBA" id="ARBA00022692"/>
    </source>
</evidence>
<dbReference type="GO" id="GO:0016020">
    <property type="term" value="C:membrane"/>
    <property type="evidence" value="ECO:0007669"/>
    <property type="project" value="UniProtKB-SubCell"/>
</dbReference>
<feature type="transmembrane region" description="Helical" evidence="5">
    <location>
        <begin position="106"/>
        <end position="127"/>
    </location>
</feature>
<feature type="transmembrane region" description="Helical" evidence="5">
    <location>
        <begin position="242"/>
        <end position="263"/>
    </location>
</feature>
<evidence type="ECO:0000256" key="5">
    <source>
        <dbReference type="SAM" id="Phobius"/>
    </source>
</evidence>
<sequence>MSSKTTRPTSTRPTSDSIEAPTKIAYWGCLAICVNNLTGPGMLDLPATFQESGVIPTICVIFLVSILSSLTSLSLANLIAKKPNNSNFRHEIEYSDLFGYERLTHFLFFCTIMSQCIASIVNVAQVIDAFIATLAPRTYAVQFAPGPEFVAWQEGECDHGKGYHGKCLPFQKDLYNQGFIFTLGYAVATVVLLPLGLMNLTENVSSQLLSFILLLVFLAEFVVAFIIQGDDVSHVPLFGTNYFSLFGVVFFNFALTPTIPSLLHSKSEDTSIYKVIFHSNILVVSLYVVLGYFGADSIPKVPSNFLTYLSQGRLGFETGIVSDLFSFFIIGLGIPLFQVVMRNNLVNTRMVTERTGKFVTVIVPWTLSWFLYQGDAVVDVLSWTGLVLNGIVGYLMPLYAAYSFYSRADSESEHQERSRLLSDDNPGYSYGVGATPPVSILPKFIKPRIAPFGRVSVFPKWIVKSQQQEKTATMILGLLTTAIVVLAIIGKIITGGQ</sequence>
<organism evidence="7 8">
    <name type="scientific">Triparma strigata</name>
    <dbReference type="NCBI Taxonomy" id="1606541"/>
    <lineage>
        <taxon>Eukaryota</taxon>
        <taxon>Sar</taxon>
        <taxon>Stramenopiles</taxon>
        <taxon>Ochrophyta</taxon>
        <taxon>Bolidophyceae</taxon>
        <taxon>Parmales</taxon>
        <taxon>Triparmaceae</taxon>
        <taxon>Triparma</taxon>
    </lineage>
</organism>
<protein>
    <recommendedName>
        <fullName evidence="6">Amino acid transporter transmembrane domain-containing protein</fullName>
    </recommendedName>
</protein>
<reference evidence="8" key="1">
    <citation type="journal article" date="2023" name="Commun. Biol.">
        <title>Genome analysis of Parmales, the sister group of diatoms, reveals the evolutionary specialization of diatoms from phago-mixotrophs to photoautotrophs.</title>
        <authorList>
            <person name="Ban H."/>
            <person name="Sato S."/>
            <person name="Yoshikawa S."/>
            <person name="Yamada K."/>
            <person name="Nakamura Y."/>
            <person name="Ichinomiya M."/>
            <person name="Sato N."/>
            <person name="Blanc-Mathieu R."/>
            <person name="Endo H."/>
            <person name="Kuwata A."/>
            <person name="Ogata H."/>
        </authorList>
    </citation>
    <scope>NUCLEOTIDE SEQUENCE [LARGE SCALE GENOMIC DNA]</scope>
    <source>
        <strain evidence="8">NIES 3701</strain>
    </source>
</reference>
<name>A0A9W7BVH3_9STRA</name>
<dbReference type="PANTHER" id="PTHR16189">
    <property type="entry name" value="TRANSMEMBRANE PROTEIN 104-RELATED"/>
    <property type="match status" value="1"/>
</dbReference>
<feature type="transmembrane region" description="Helical" evidence="5">
    <location>
        <begin position="474"/>
        <end position="493"/>
    </location>
</feature>
<dbReference type="Pfam" id="PF01490">
    <property type="entry name" value="Aa_trans"/>
    <property type="match status" value="1"/>
</dbReference>
<evidence type="ECO:0000256" key="3">
    <source>
        <dbReference type="ARBA" id="ARBA00022989"/>
    </source>
</evidence>
<feature type="transmembrane region" description="Helical" evidence="5">
    <location>
        <begin position="208"/>
        <end position="227"/>
    </location>
</feature>
<evidence type="ECO:0000313" key="7">
    <source>
        <dbReference type="EMBL" id="GMH94477.1"/>
    </source>
</evidence>
<feature type="transmembrane region" description="Helical" evidence="5">
    <location>
        <begin position="380"/>
        <end position="402"/>
    </location>
</feature>
<dbReference type="Proteomes" id="UP001165085">
    <property type="component" value="Unassembled WGS sequence"/>
</dbReference>